<evidence type="ECO:0000313" key="3">
    <source>
        <dbReference type="Proteomes" id="UP000176917"/>
    </source>
</evidence>
<dbReference type="EMBL" id="MHUG01000010">
    <property type="protein sequence ID" value="OHA73584.1"/>
    <property type="molecule type" value="Genomic_DNA"/>
</dbReference>
<dbReference type="SUPFAM" id="SSF55729">
    <property type="entry name" value="Acyl-CoA N-acyltransferases (Nat)"/>
    <property type="match status" value="1"/>
</dbReference>
<gene>
    <name evidence="2" type="ORF">A3B24_00125</name>
</gene>
<reference evidence="2 3" key="1">
    <citation type="journal article" date="2016" name="Nat. Commun.">
        <title>Thousands of microbial genomes shed light on interconnected biogeochemical processes in an aquifer system.</title>
        <authorList>
            <person name="Anantharaman K."/>
            <person name="Brown C.T."/>
            <person name="Hug L.A."/>
            <person name="Sharon I."/>
            <person name="Castelle C.J."/>
            <person name="Probst A.J."/>
            <person name="Thomas B.C."/>
            <person name="Singh A."/>
            <person name="Wilkins M.J."/>
            <person name="Karaoz U."/>
            <person name="Brodie E.L."/>
            <person name="Williams K.H."/>
            <person name="Hubbard S.S."/>
            <person name="Banfield J.F."/>
        </authorList>
    </citation>
    <scope>NUCLEOTIDE SEQUENCE [LARGE SCALE GENOMIC DNA]</scope>
</reference>
<dbReference type="InterPro" id="IPR016181">
    <property type="entry name" value="Acyl_CoA_acyltransferase"/>
</dbReference>
<feature type="domain" description="N-acetyltransferase" evidence="1">
    <location>
        <begin position="10"/>
        <end position="174"/>
    </location>
</feature>
<evidence type="ECO:0000259" key="1">
    <source>
        <dbReference type="PROSITE" id="PS51186"/>
    </source>
</evidence>
<dbReference type="PROSITE" id="PS51186">
    <property type="entry name" value="GNAT"/>
    <property type="match status" value="1"/>
</dbReference>
<protein>
    <recommendedName>
        <fullName evidence="1">N-acetyltransferase domain-containing protein</fullName>
    </recommendedName>
</protein>
<proteinExistence type="predicted"/>
<sequence>MKYFLEGSLVALRPLFEADIRLLWQWLNDREATYFMFYGQRPQTEEQVREHFMKQATNESNVLCIILNKKNARPIGFAGLYDLHFTARSAEFRVFIGEKKFWGKGFGTEVTELLTFYGFDRLNLNRIYLGVTSENKGGVKAYEKAGFKREGILKDDIYRNSRYYDSIRMAILRDNYYKTHYSAHKKRFSL</sequence>
<name>A0A1G2RL63_9BACT</name>
<dbReference type="STRING" id="1802461.A3B24_00125"/>
<accession>A0A1G2RL63</accession>
<evidence type="ECO:0000313" key="2">
    <source>
        <dbReference type="EMBL" id="OHA73584.1"/>
    </source>
</evidence>
<dbReference type="PANTHER" id="PTHR43415:SF3">
    <property type="entry name" value="GNAT-FAMILY ACETYLTRANSFERASE"/>
    <property type="match status" value="1"/>
</dbReference>
<organism evidence="2 3">
    <name type="scientific">Candidatus Wildermuthbacteria bacterium RIFCSPLOWO2_01_FULL_48_16</name>
    <dbReference type="NCBI Taxonomy" id="1802461"/>
    <lineage>
        <taxon>Bacteria</taxon>
        <taxon>Candidatus Wildermuthiibacteriota</taxon>
    </lineage>
</organism>
<dbReference type="Pfam" id="PF13302">
    <property type="entry name" value="Acetyltransf_3"/>
    <property type="match status" value="1"/>
</dbReference>
<dbReference type="Gene3D" id="3.40.630.30">
    <property type="match status" value="1"/>
</dbReference>
<dbReference type="PANTHER" id="PTHR43415">
    <property type="entry name" value="SPERMIDINE N(1)-ACETYLTRANSFERASE"/>
    <property type="match status" value="1"/>
</dbReference>
<dbReference type="InterPro" id="IPR000182">
    <property type="entry name" value="GNAT_dom"/>
</dbReference>
<comment type="caution">
    <text evidence="2">The sequence shown here is derived from an EMBL/GenBank/DDBJ whole genome shotgun (WGS) entry which is preliminary data.</text>
</comment>
<dbReference type="Proteomes" id="UP000176917">
    <property type="component" value="Unassembled WGS sequence"/>
</dbReference>
<dbReference type="GO" id="GO:0016747">
    <property type="term" value="F:acyltransferase activity, transferring groups other than amino-acyl groups"/>
    <property type="evidence" value="ECO:0007669"/>
    <property type="project" value="InterPro"/>
</dbReference>
<dbReference type="AlphaFoldDB" id="A0A1G2RL63"/>